<gene>
    <name evidence="2" type="ORF">GIL414_LOCUS61451</name>
</gene>
<name>A0A8S3EL29_9BILA</name>
<reference evidence="2" key="1">
    <citation type="submission" date="2021-02" db="EMBL/GenBank/DDBJ databases">
        <authorList>
            <person name="Nowell W R."/>
        </authorList>
    </citation>
    <scope>NUCLEOTIDE SEQUENCE</scope>
</reference>
<proteinExistence type="predicted"/>
<accession>A0A8S3EL29</accession>
<dbReference type="AlphaFoldDB" id="A0A8S3EL29"/>
<feature type="domain" description="FAM69 protein-kinase" evidence="1">
    <location>
        <begin position="10"/>
        <end position="64"/>
    </location>
</feature>
<evidence type="ECO:0000259" key="1">
    <source>
        <dbReference type="Pfam" id="PF12260"/>
    </source>
</evidence>
<dbReference type="Pfam" id="PF12260">
    <property type="entry name" value="PIP49_C"/>
    <property type="match status" value="1"/>
</dbReference>
<organism evidence="2 3">
    <name type="scientific">Rotaria magnacalcarata</name>
    <dbReference type="NCBI Taxonomy" id="392030"/>
    <lineage>
        <taxon>Eukaryota</taxon>
        <taxon>Metazoa</taxon>
        <taxon>Spiralia</taxon>
        <taxon>Gnathifera</taxon>
        <taxon>Rotifera</taxon>
        <taxon>Eurotatoria</taxon>
        <taxon>Bdelloidea</taxon>
        <taxon>Philodinida</taxon>
        <taxon>Philodinidae</taxon>
        <taxon>Rotaria</taxon>
    </lineage>
</organism>
<evidence type="ECO:0000313" key="2">
    <source>
        <dbReference type="EMBL" id="CAF5076451.1"/>
    </source>
</evidence>
<dbReference type="Proteomes" id="UP000681720">
    <property type="component" value="Unassembled WGS sequence"/>
</dbReference>
<protein>
    <recommendedName>
        <fullName evidence="1">FAM69 protein-kinase domain-containing protein</fullName>
    </recommendedName>
</protein>
<feature type="non-terminal residue" evidence="2">
    <location>
        <position position="66"/>
    </location>
</feature>
<dbReference type="EMBL" id="CAJOBJ010241534">
    <property type="protein sequence ID" value="CAF5076451.1"/>
    <property type="molecule type" value="Genomic_DNA"/>
</dbReference>
<dbReference type="InterPro" id="IPR022049">
    <property type="entry name" value="FAM69_kinase_dom"/>
</dbReference>
<comment type="caution">
    <text evidence="2">The sequence shown here is derived from an EMBL/GenBank/DDBJ whole genome shotgun (WGS) entry which is preliminary data.</text>
</comment>
<sequence length="66" mass="7982">MKIKTLLELYSSSERPNWYQRVRLAVGIIEFFSDTWHYQDTDQHLYLCQPLIKSFGYDKDYESKVS</sequence>
<evidence type="ECO:0000313" key="3">
    <source>
        <dbReference type="Proteomes" id="UP000681720"/>
    </source>
</evidence>